<evidence type="ECO:0000256" key="1">
    <source>
        <dbReference type="SAM" id="Phobius"/>
    </source>
</evidence>
<dbReference type="AlphaFoldDB" id="A0A8J6B1S9"/>
<sequence>MSENAETETVFLEPYNVQFSGYQQDFEAAEVAQLPESGYESETTASESSTLEVDIKYGQSDGDSPENLPDPVSYPATGALPPAFAGPNAFKTRRRNFRLINMVLRTLNIGADALFVCLVAASLPAMLTILVATQDFIAPTVVLFIGLPFIFVGLLEICGEVVTFKALNRVGKLVTPIFVISSLLKIACGIVYTFGAPVVMAKVYIFLFVLLAFIGR</sequence>
<proteinExistence type="predicted"/>
<comment type="caution">
    <text evidence="2">The sequence shown here is derived from an EMBL/GenBank/DDBJ whole genome shotgun (WGS) entry which is preliminary data.</text>
</comment>
<feature type="transmembrane region" description="Helical" evidence="1">
    <location>
        <begin position="136"/>
        <end position="158"/>
    </location>
</feature>
<keyword evidence="1" id="KW-0472">Membrane</keyword>
<gene>
    <name evidence="2" type="ORF">J8273_5441</name>
</gene>
<name>A0A8J6B1S9_9EUKA</name>
<evidence type="ECO:0000313" key="3">
    <source>
        <dbReference type="Proteomes" id="UP000717585"/>
    </source>
</evidence>
<dbReference type="Proteomes" id="UP000717585">
    <property type="component" value="Unassembled WGS sequence"/>
</dbReference>
<feature type="transmembrane region" description="Helical" evidence="1">
    <location>
        <begin position="170"/>
        <end position="192"/>
    </location>
</feature>
<organism evidence="2 3">
    <name type="scientific">Carpediemonas membranifera</name>
    <dbReference type="NCBI Taxonomy" id="201153"/>
    <lineage>
        <taxon>Eukaryota</taxon>
        <taxon>Metamonada</taxon>
        <taxon>Carpediemonas-like organisms</taxon>
        <taxon>Carpediemonas</taxon>
    </lineage>
</organism>
<protein>
    <submittedName>
        <fullName evidence="2">Uncharacterized protein</fullName>
    </submittedName>
</protein>
<feature type="transmembrane region" description="Helical" evidence="1">
    <location>
        <begin position="103"/>
        <end position="130"/>
    </location>
</feature>
<keyword evidence="1" id="KW-1133">Transmembrane helix</keyword>
<reference evidence="2" key="1">
    <citation type="submission" date="2021-05" db="EMBL/GenBank/DDBJ databases">
        <title>A free-living protist that lacks canonical eukaryotic 1 DNA replication and segregation systems.</title>
        <authorList>
            <person name="Salas-Leiva D.E."/>
            <person name="Tromer E.C."/>
            <person name="Curtis B.A."/>
            <person name="Jerlstrom-Hultqvist J."/>
            <person name="Kolisko M."/>
            <person name="Yi Z."/>
            <person name="Salas-Leiva J.S."/>
            <person name="Gallot-Lavallee L."/>
            <person name="Kops G.J.P.L."/>
            <person name="Archibald J.M."/>
            <person name="Simpson A.G.B."/>
            <person name="Roger A.J."/>
        </authorList>
    </citation>
    <scope>NUCLEOTIDE SEQUENCE</scope>
    <source>
        <strain evidence="2">BICM</strain>
    </source>
</reference>
<keyword evidence="3" id="KW-1185">Reference proteome</keyword>
<accession>A0A8J6B1S9</accession>
<feature type="transmembrane region" description="Helical" evidence="1">
    <location>
        <begin position="198"/>
        <end position="215"/>
    </location>
</feature>
<evidence type="ECO:0000313" key="2">
    <source>
        <dbReference type="EMBL" id="KAG9392449.1"/>
    </source>
</evidence>
<dbReference type="EMBL" id="JAHDYR010000038">
    <property type="protein sequence ID" value="KAG9392449.1"/>
    <property type="molecule type" value="Genomic_DNA"/>
</dbReference>
<keyword evidence="1" id="KW-0812">Transmembrane</keyword>